<evidence type="ECO:0000256" key="1">
    <source>
        <dbReference type="SAM" id="SignalP"/>
    </source>
</evidence>
<dbReference type="AlphaFoldDB" id="A0A2S9WWP8"/>
<organism evidence="3 4">
    <name type="scientific">Nonlabens agnitus</name>
    <dbReference type="NCBI Taxonomy" id="870484"/>
    <lineage>
        <taxon>Bacteria</taxon>
        <taxon>Pseudomonadati</taxon>
        <taxon>Bacteroidota</taxon>
        <taxon>Flavobacteriia</taxon>
        <taxon>Flavobacteriales</taxon>
        <taxon>Flavobacteriaceae</taxon>
        <taxon>Nonlabens</taxon>
    </lineage>
</organism>
<dbReference type="Pfam" id="PF18942">
    <property type="entry name" value="DUF5689"/>
    <property type="match status" value="1"/>
</dbReference>
<name>A0A2S9WWP8_9FLAO</name>
<dbReference type="EMBL" id="MQUC01000003">
    <property type="protein sequence ID" value="PRP67861.1"/>
    <property type="molecule type" value="Genomic_DNA"/>
</dbReference>
<comment type="caution">
    <text evidence="3">The sequence shown here is derived from an EMBL/GenBank/DDBJ whole genome shotgun (WGS) entry which is preliminary data.</text>
</comment>
<sequence length="469" mass="50857">MKNLNKLFALLAVVAISFSCVEDDDFAIPDLNEVVVEAPAGTANLTTIINQYENTFGGQDPEPITFDATDGFVEGYVVSSDEGGNYFKELVIQNAPENPTVGVNVQADLSPLFTRFNFGRKVYIKLDGLTLGESNGVYTLGIGEDLERIFASEVLNTILRDEETAAIVPKEVTLNEVNESLENQWVRVSNVQFLDSELGKTFATERGDTFDGDRLIQTCEDFFATPLVFQTSTFADFKSIRVPEGSGSIDGLILRDFRDEFFVLKANAPSNFDFDPTTRCEFDVVACGTANGPGANSLINENFNGGVNNTATMPAGWTNYVQAGTVEWESYFDGDRNSPATRATTFRSGDESSIAWLITPQIDFDAQTGEVLNFFTSNDFADASTLEVLFSNDWDGTPAGVETATWSALADATVVPNSEFFRNFVSSGNISLDCVDGTGAIAFKYTGNDVDGGTANGGYQLDDVTITSN</sequence>
<gene>
    <name evidence="3" type="ORF">BST86_12515</name>
</gene>
<evidence type="ECO:0000259" key="2">
    <source>
        <dbReference type="Pfam" id="PF18942"/>
    </source>
</evidence>
<keyword evidence="4" id="KW-1185">Reference proteome</keyword>
<protein>
    <recommendedName>
        <fullName evidence="2">DUF5689 domain-containing protein</fullName>
    </recommendedName>
</protein>
<accession>A0A2S9WWP8</accession>
<feature type="chain" id="PRO_5015541190" description="DUF5689 domain-containing protein" evidence="1">
    <location>
        <begin position="23"/>
        <end position="469"/>
    </location>
</feature>
<proteinExistence type="predicted"/>
<dbReference type="NCBIfam" id="NF038128">
    <property type="entry name" value="choice_anch_J"/>
    <property type="match status" value="1"/>
</dbReference>
<reference evidence="3 4" key="1">
    <citation type="submission" date="2016-11" db="EMBL/GenBank/DDBJ databases">
        <title>Trade-off between light-utilization and light-protection in marine flavobacteria.</title>
        <authorList>
            <person name="Kumagai Y."/>
        </authorList>
    </citation>
    <scope>NUCLEOTIDE SEQUENCE [LARGE SCALE GENOMIC DNA]</scope>
    <source>
        <strain evidence="3 4">JCM 17109</strain>
    </source>
</reference>
<evidence type="ECO:0000313" key="4">
    <source>
        <dbReference type="Proteomes" id="UP000239532"/>
    </source>
</evidence>
<evidence type="ECO:0000313" key="3">
    <source>
        <dbReference type="EMBL" id="PRP67861.1"/>
    </source>
</evidence>
<dbReference type="Gene3D" id="2.60.120.200">
    <property type="match status" value="1"/>
</dbReference>
<feature type="signal peptide" evidence="1">
    <location>
        <begin position="1"/>
        <end position="22"/>
    </location>
</feature>
<dbReference type="RefSeq" id="WP_242446529.1">
    <property type="nucleotide sequence ID" value="NZ_MQUC01000003.1"/>
</dbReference>
<keyword evidence="1" id="KW-0732">Signal</keyword>
<dbReference type="PROSITE" id="PS51257">
    <property type="entry name" value="PROKAR_LIPOPROTEIN"/>
    <property type="match status" value="1"/>
</dbReference>
<feature type="domain" description="DUF5689" evidence="2">
    <location>
        <begin position="67"/>
        <end position="260"/>
    </location>
</feature>
<dbReference type="Proteomes" id="UP000239532">
    <property type="component" value="Unassembled WGS sequence"/>
</dbReference>
<dbReference type="InterPro" id="IPR043744">
    <property type="entry name" value="DUF5689"/>
</dbReference>